<sequence>MVDRLALFVPAEFEIAFDSGEVRDRLRLLGKEVRSGQHAAHRRVIRLIVA</sequence>
<accession>A0A645E081</accession>
<comment type="caution">
    <text evidence="1">The sequence shown here is derived from an EMBL/GenBank/DDBJ whole genome shotgun (WGS) entry which is preliminary data.</text>
</comment>
<proteinExistence type="predicted"/>
<dbReference type="AlphaFoldDB" id="A0A645E081"/>
<reference evidence="1" key="1">
    <citation type="submission" date="2019-08" db="EMBL/GenBank/DDBJ databases">
        <authorList>
            <person name="Kucharzyk K."/>
            <person name="Murdoch R.W."/>
            <person name="Higgins S."/>
            <person name="Loffler F."/>
        </authorList>
    </citation>
    <scope>NUCLEOTIDE SEQUENCE</scope>
</reference>
<evidence type="ECO:0000313" key="1">
    <source>
        <dbReference type="EMBL" id="MPM95057.1"/>
    </source>
</evidence>
<gene>
    <name evidence="1" type="ORF">SDC9_142208</name>
</gene>
<protein>
    <submittedName>
        <fullName evidence="1">Uncharacterized protein</fullName>
    </submittedName>
</protein>
<name>A0A645E081_9ZZZZ</name>
<organism evidence="1">
    <name type="scientific">bioreactor metagenome</name>
    <dbReference type="NCBI Taxonomy" id="1076179"/>
    <lineage>
        <taxon>unclassified sequences</taxon>
        <taxon>metagenomes</taxon>
        <taxon>ecological metagenomes</taxon>
    </lineage>
</organism>
<dbReference type="EMBL" id="VSSQ01041595">
    <property type="protein sequence ID" value="MPM95057.1"/>
    <property type="molecule type" value="Genomic_DNA"/>
</dbReference>